<evidence type="ECO:0000313" key="8">
    <source>
        <dbReference type="Proteomes" id="UP000247409"/>
    </source>
</evidence>
<evidence type="ECO:0000256" key="5">
    <source>
        <dbReference type="ARBA" id="ARBA00023212"/>
    </source>
</evidence>
<dbReference type="Gene3D" id="3.30.450.30">
    <property type="entry name" value="Dynein light chain 2a, cytoplasmic"/>
    <property type="match status" value="1"/>
</dbReference>
<sequence>MSWDPYVDTLVEAGFHHACIAGHDGHVWGSTPDFKVQNAEIIRLVSVLLDDPEAIRAAYKSGFTLCVMPYALNRLDEAEDDLRMLVGRCKKAGKPARGAIVAKTAKSIIIGIHDPVYSDGKSFGRAKVAVFQLAETLIAMNF</sequence>
<dbReference type="EMBL" id="NBIV01000044">
    <property type="protein sequence ID" value="PXF46143.1"/>
    <property type="molecule type" value="Genomic_DNA"/>
</dbReference>
<dbReference type="PROSITE" id="PS00414">
    <property type="entry name" value="PROFILIN"/>
    <property type="match status" value="1"/>
</dbReference>
<accession>A0A2V3IVN0</accession>
<dbReference type="STRING" id="448386.A0A2V3IVN0"/>
<reference evidence="7 8" key="1">
    <citation type="journal article" date="2018" name="Mol. Biol. Evol.">
        <title>Analysis of the draft genome of the red seaweed Gracilariopsis chorda provides insights into genome size evolution in Rhodophyta.</title>
        <authorList>
            <person name="Lee J."/>
            <person name="Yang E.C."/>
            <person name="Graf L."/>
            <person name="Yang J.H."/>
            <person name="Qiu H."/>
            <person name="Zel Zion U."/>
            <person name="Chan C.X."/>
            <person name="Stephens T.G."/>
            <person name="Weber A.P.M."/>
            <person name="Boo G.H."/>
            <person name="Boo S.M."/>
            <person name="Kim K.M."/>
            <person name="Shin Y."/>
            <person name="Jung M."/>
            <person name="Lee S.J."/>
            <person name="Yim H.S."/>
            <person name="Lee J.H."/>
            <person name="Bhattacharya D."/>
            <person name="Yoon H.S."/>
        </authorList>
    </citation>
    <scope>NUCLEOTIDE SEQUENCE [LARGE SCALE GENOMIC DNA]</scope>
    <source>
        <strain evidence="7 8">SKKU-2015</strain>
        <tissue evidence="7">Whole body</tissue>
    </source>
</reference>
<dbReference type="PANTHER" id="PTHR11604">
    <property type="entry name" value="PROFILIN"/>
    <property type="match status" value="1"/>
</dbReference>
<evidence type="ECO:0000256" key="6">
    <source>
        <dbReference type="RuleBase" id="RU003909"/>
    </source>
</evidence>
<name>A0A2V3IVN0_9FLOR</name>
<dbReference type="InterPro" id="IPR048278">
    <property type="entry name" value="PFN"/>
</dbReference>
<dbReference type="InterPro" id="IPR036140">
    <property type="entry name" value="PFN_sf"/>
</dbReference>
<comment type="subcellular location">
    <subcellularLocation>
        <location evidence="1">Cytoplasm</location>
        <location evidence="1">Cytoskeleton</location>
    </subcellularLocation>
</comment>
<organism evidence="7 8">
    <name type="scientific">Gracilariopsis chorda</name>
    <dbReference type="NCBI Taxonomy" id="448386"/>
    <lineage>
        <taxon>Eukaryota</taxon>
        <taxon>Rhodophyta</taxon>
        <taxon>Florideophyceae</taxon>
        <taxon>Rhodymeniophycidae</taxon>
        <taxon>Gracilariales</taxon>
        <taxon>Gracilariaceae</taxon>
        <taxon>Gracilariopsis</taxon>
    </lineage>
</organism>
<evidence type="ECO:0000313" key="7">
    <source>
        <dbReference type="EMBL" id="PXF46143.1"/>
    </source>
</evidence>
<keyword evidence="5" id="KW-0206">Cytoskeleton</keyword>
<dbReference type="AlphaFoldDB" id="A0A2V3IVN0"/>
<dbReference type="SMART" id="SM00392">
    <property type="entry name" value="PROF"/>
    <property type="match status" value="1"/>
</dbReference>
<dbReference type="OrthoDB" id="421374at2759"/>
<dbReference type="SUPFAM" id="SSF55770">
    <property type="entry name" value="Profilin (actin-binding protein)"/>
    <property type="match status" value="1"/>
</dbReference>
<gene>
    <name evidence="7" type="ORF">BWQ96_04149</name>
</gene>
<comment type="caution">
    <text evidence="7">The sequence shown here is derived from an EMBL/GenBank/DDBJ whole genome shotgun (WGS) entry which is preliminary data.</text>
</comment>
<dbReference type="GO" id="GO:0003785">
    <property type="term" value="F:actin monomer binding"/>
    <property type="evidence" value="ECO:0007669"/>
    <property type="project" value="TreeGrafter"/>
</dbReference>
<evidence type="ECO:0000256" key="1">
    <source>
        <dbReference type="ARBA" id="ARBA00004245"/>
    </source>
</evidence>
<dbReference type="InterPro" id="IPR005455">
    <property type="entry name" value="PFN_euk"/>
</dbReference>
<evidence type="ECO:0000256" key="4">
    <source>
        <dbReference type="ARBA" id="ARBA00023203"/>
    </source>
</evidence>
<evidence type="ECO:0000256" key="2">
    <source>
        <dbReference type="ARBA" id="ARBA00010058"/>
    </source>
</evidence>
<dbReference type="GO" id="GO:0005938">
    <property type="term" value="C:cell cortex"/>
    <property type="evidence" value="ECO:0007669"/>
    <property type="project" value="TreeGrafter"/>
</dbReference>
<dbReference type="GO" id="GO:0005856">
    <property type="term" value="C:cytoskeleton"/>
    <property type="evidence" value="ECO:0007669"/>
    <property type="project" value="UniProtKB-SubCell"/>
</dbReference>
<protein>
    <recommendedName>
        <fullName evidence="6">Profilin</fullName>
    </recommendedName>
</protein>
<dbReference type="Pfam" id="PF00235">
    <property type="entry name" value="Profilin"/>
    <property type="match status" value="1"/>
</dbReference>
<evidence type="ECO:0000256" key="3">
    <source>
        <dbReference type="ARBA" id="ARBA00022490"/>
    </source>
</evidence>
<keyword evidence="3" id="KW-0963">Cytoplasm</keyword>
<dbReference type="PANTHER" id="PTHR11604:SF0">
    <property type="entry name" value="PROFILIN"/>
    <property type="match status" value="1"/>
</dbReference>
<proteinExistence type="inferred from homology"/>
<comment type="similarity">
    <text evidence="2 6">Belongs to the profilin family.</text>
</comment>
<dbReference type="Proteomes" id="UP000247409">
    <property type="component" value="Unassembled WGS sequence"/>
</dbReference>
<keyword evidence="4 6" id="KW-0009">Actin-binding</keyword>
<keyword evidence="8" id="KW-1185">Reference proteome</keyword>
<dbReference type="InterPro" id="IPR027310">
    <property type="entry name" value="Profilin_CS"/>
</dbReference>